<evidence type="ECO:0000313" key="1">
    <source>
        <dbReference type="EMBL" id="GAH53274.1"/>
    </source>
</evidence>
<accession>X1HHG6</accession>
<reference evidence="1" key="1">
    <citation type="journal article" date="2014" name="Front. Microbiol.">
        <title>High frequency of phylogenetically diverse reductive dehalogenase-homologous genes in deep subseafloor sedimentary metagenomes.</title>
        <authorList>
            <person name="Kawai M."/>
            <person name="Futagami T."/>
            <person name="Toyoda A."/>
            <person name="Takaki Y."/>
            <person name="Nishi S."/>
            <person name="Hori S."/>
            <person name="Arai W."/>
            <person name="Tsubouchi T."/>
            <person name="Morono Y."/>
            <person name="Uchiyama I."/>
            <person name="Ito T."/>
            <person name="Fujiyama A."/>
            <person name="Inagaki F."/>
            <person name="Takami H."/>
        </authorList>
    </citation>
    <scope>NUCLEOTIDE SEQUENCE</scope>
    <source>
        <strain evidence="1">Expedition CK06-06</strain>
    </source>
</reference>
<proteinExistence type="predicted"/>
<protein>
    <submittedName>
        <fullName evidence="1">Uncharacterized protein</fullName>
    </submittedName>
</protein>
<dbReference type="EMBL" id="BARU01016846">
    <property type="protein sequence ID" value="GAH53274.1"/>
    <property type="molecule type" value="Genomic_DNA"/>
</dbReference>
<comment type="caution">
    <text evidence="1">The sequence shown here is derived from an EMBL/GenBank/DDBJ whole genome shotgun (WGS) entry which is preliminary data.</text>
</comment>
<name>X1HHG6_9ZZZZ</name>
<gene>
    <name evidence="1" type="ORF">S03H2_27974</name>
</gene>
<organism evidence="1">
    <name type="scientific">marine sediment metagenome</name>
    <dbReference type="NCBI Taxonomy" id="412755"/>
    <lineage>
        <taxon>unclassified sequences</taxon>
        <taxon>metagenomes</taxon>
        <taxon>ecological metagenomes</taxon>
    </lineage>
</organism>
<sequence>MDIVFDVIKSNVSSWVVSIVNVLDDRISVLLDFPDVVCDCHNVTPKRLARK</sequence>
<feature type="non-terminal residue" evidence="1">
    <location>
        <position position="51"/>
    </location>
</feature>
<dbReference type="AlphaFoldDB" id="X1HHG6"/>